<proteinExistence type="predicted"/>
<evidence type="ECO:0000313" key="2">
    <source>
        <dbReference type="Proteomes" id="UP000594015"/>
    </source>
</evidence>
<evidence type="ECO:0000313" key="1">
    <source>
        <dbReference type="EMBL" id="QOZ67155.1"/>
    </source>
</evidence>
<sequence length="79" mass="8963">MIMFSASLKTVVGSAVLFLAGVSGGFLFAHVSQEPIEWYGSAEYWQRRALSYFVELRKDRARVAQYDELVRANKCEALQ</sequence>
<accession>A0AAE7NPI1</accession>
<protein>
    <submittedName>
        <fullName evidence="1">Uncharacterized protein</fullName>
    </submittedName>
</protein>
<reference evidence="1 2" key="1">
    <citation type="submission" date="2018-06" db="EMBL/GenBank/DDBJ databases">
        <title>Comparative genomics of Bradyrhizobium nodulating Arachidis hypogaea.</title>
        <authorList>
            <person name="Li Y."/>
        </authorList>
    </citation>
    <scope>NUCLEOTIDE SEQUENCE [LARGE SCALE GENOMIC DNA]</scope>
    <source>
        <strain evidence="1 2">CCBAU 051107</strain>
    </source>
</reference>
<gene>
    <name evidence="1" type="ORF">WN72_13145</name>
</gene>
<organism evidence="1 2">
    <name type="scientific">Bradyrhizobium arachidis</name>
    <dbReference type="NCBI Taxonomy" id="858423"/>
    <lineage>
        <taxon>Bacteria</taxon>
        <taxon>Pseudomonadati</taxon>
        <taxon>Pseudomonadota</taxon>
        <taxon>Alphaproteobacteria</taxon>
        <taxon>Hyphomicrobiales</taxon>
        <taxon>Nitrobacteraceae</taxon>
        <taxon>Bradyrhizobium</taxon>
    </lineage>
</organism>
<dbReference type="EMBL" id="CP030050">
    <property type="protein sequence ID" value="QOZ67155.1"/>
    <property type="molecule type" value="Genomic_DNA"/>
</dbReference>
<name>A0AAE7NPI1_9BRAD</name>
<dbReference type="KEGG" id="barh:WN72_13145"/>
<dbReference type="Proteomes" id="UP000594015">
    <property type="component" value="Chromosome"/>
</dbReference>
<dbReference type="AlphaFoldDB" id="A0AAE7NPI1"/>